<dbReference type="InterPro" id="IPR033900">
    <property type="entry name" value="Gram_neg_porin_domain"/>
</dbReference>
<dbReference type="InterPro" id="IPR050298">
    <property type="entry name" value="Gram-neg_bact_OMP"/>
</dbReference>
<evidence type="ECO:0000259" key="5">
    <source>
        <dbReference type="Pfam" id="PF13609"/>
    </source>
</evidence>
<dbReference type="EMBL" id="JAWRCN010000001">
    <property type="protein sequence ID" value="MDW6016419.1"/>
    <property type="molecule type" value="Genomic_DNA"/>
</dbReference>
<evidence type="ECO:0000256" key="4">
    <source>
        <dbReference type="SAM" id="SignalP"/>
    </source>
</evidence>
<dbReference type="RefSeq" id="WP_102940215.1">
    <property type="nucleotide sequence ID" value="NZ_AP024893.1"/>
</dbReference>
<dbReference type="PANTHER" id="PTHR34501">
    <property type="entry name" value="PROTEIN YDDL-RELATED"/>
    <property type="match status" value="1"/>
</dbReference>
<gene>
    <name evidence="6" type="ORF">SBW85_01380</name>
</gene>
<evidence type="ECO:0000256" key="3">
    <source>
        <dbReference type="ARBA" id="ARBA00023136"/>
    </source>
</evidence>
<evidence type="ECO:0000313" key="6">
    <source>
        <dbReference type="EMBL" id="MDW6016419.1"/>
    </source>
</evidence>
<dbReference type="InterPro" id="IPR023614">
    <property type="entry name" value="Porin_dom_sf"/>
</dbReference>
<dbReference type="Proteomes" id="UP001272325">
    <property type="component" value="Unassembled WGS sequence"/>
</dbReference>
<evidence type="ECO:0000256" key="2">
    <source>
        <dbReference type="ARBA" id="ARBA00022729"/>
    </source>
</evidence>
<evidence type="ECO:0000313" key="7">
    <source>
        <dbReference type="Proteomes" id="UP001272325"/>
    </source>
</evidence>
<dbReference type="Gene3D" id="2.40.160.10">
    <property type="entry name" value="Porin"/>
    <property type="match status" value="1"/>
</dbReference>
<comment type="subcellular location">
    <subcellularLocation>
        <location evidence="1">Cell outer membrane</location>
        <topology evidence="1">Multi-pass membrane protein</topology>
    </subcellularLocation>
</comment>
<dbReference type="SUPFAM" id="SSF56935">
    <property type="entry name" value="Porins"/>
    <property type="match status" value="1"/>
</dbReference>
<dbReference type="PANTHER" id="PTHR34501:SF2">
    <property type="entry name" value="OUTER MEMBRANE PORIN F-RELATED"/>
    <property type="match status" value="1"/>
</dbReference>
<feature type="chain" id="PRO_5045332299" evidence="4">
    <location>
        <begin position="26"/>
        <end position="362"/>
    </location>
</feature>
<dbReference type="Pfam" id="PF13609">
    <property type="entry name" value="Porin_4"/>
    <property type="match status" value="1"/>
</dbReference>
<dbReference type="CDD" id="cd00342">
    <property type="entry name" value="gram_neg_porins"/>
    <property type="match status" value="1"/>
</dbReference>
<comment type="caution">
    <text evidence="6">The sequence shown here is derived from an EMBL/GenBank/DDBJ whole genome shotgun (WGS) entry which is preliminary data.</text>
</comment>
<keyword evidence="2 4" id="KW-0732">Signal</keyword>
<name>A0ABU4IDZ2_9VIBR</name>
<reference evidence="6 7" key="1">
    <citation type="submission" date="2023-11" db="EMBL/GenBank/DDBJ databases">
        <title>Plant-associative lifestyle of Vibrio porteresiae and its evolutionary dynamics.</title>
        <authorList>
            <person name="Rameshkumar N."/>
            <person name="Kirti K."/>
        </authorList>
    </citation>
    <scope>NUCLEOTIDE SEQUENCE [LARGE SCALE GENOMIC DNA]</scope>
    <source>
        <strain evidence="6 7">MSSRF60</strain>
    </source>
</reference>
<feature type="signal peptide" evidence="4">
    <location>
        <begin position="1"/>
        <end position="25"/>
    </location>
</feature>
<feature type="domain" description="Porin" evidence="5">
    <location>
        <begin position="12"/>
        <end position="323"/>
    </location>
</feature>
<keyword evidence="3" id="KW-0472">Membrane</keyword>
<keyword evidence="7" id="KW-1185">Reference proteome</keyword>
<evidence type="ECO:0000256" key="1">
    <source>
        <dbReference type="ARBA" id="ARBA00004571"/>
    </source>
</evidence>
<accession>A0ABU4IDZ2</accession>
<protein>
    <submittedName>
        <fullName evidence="6">Porin</fullName>
    </submittedName>
</protein>
<organism evidence="6 7">
    <name type="scientific">Vibrio plantisponsor</name>
    <dbReference type="NCBI Taxonomy" id="664643"/>
    <lineage>
        <taxon>Bacteria</taxon>
        <taxon>Pseudomonadati</taxon>
        <taxon>Pseudomonadota</taxon>
        <taxon>Gammaproteobacteria</taxon>
        <taxon>Vibrionales</taxon>
        <taxon>Vibrionaceae</taxon>
        <taxon>Vibrio</taxon>
    </lineage>
</organism>
<proteinExistence type="predicted"/>
<sequence>MEKVFKRTLIGAAVAIASVSGSANAAVQLAGDAVQFYGQAAGFMIMGDDSDTQSAGAVIESRVGFRGVVEFEDFSPNFIWQIEGGNADNGAKSGQLGARDTYLGLDFDGFGQFKFGRQLVAAYNYVDWPHSNPGLGNVFDWNNDLGVSYQDRADNTFRFDSANWGGFGLQATLSGMEQDTDRMVSSIAASFSKDLFSLHAGYYHRGEYQSKEDEQSKYIIDQDTGNLIANPDYIAGGATVTNYAHNYAILGGSLFLGDVTLTAAYKAMETDSASGTVSQNALSATAQYVLDGKWVFKAGYSATDDADGIDNSGDTAVTARLGYILPSAYMYIDSRNYKMNTKKNAYDGDWANYVLVGMEYYF</sequence>